<dbReference type="Proteomes" id="UP000184749">
    <property type="component" value="Plasmid pRgalIE4872d"/>
</dbReference>
<accession>A0A1L5NSY9</accession>
<dbReference type="RefSeq" id="WP_167377983.1">
    <property type="nucleotide sequence ID" value="NZ_CP017105.1"/>
</dbReference>
<protein>
    <submittedName>
        <fullName evidence="1">Uncharacterized protein</fullName>
    </submittedName>
</protein>
<evidence type="ECO:0000313" key="1">
    <source>
        <dbReference type="EMBL" id="APO71014.1"/>
    </source>
</evidence>
<dbReference type="EMBL" id="CP017105">
    <property type="protein sequence ID" value="APO71014.1"/>
    <property type="molecule type" value="Genomic_DNA"/>
</dbReference>
<dbReference type="AlphaFoldDB" id="A0A1L5NSY9"/>
<gene>
    <name evidence="1" type="ORF">IE4872_PD00482</name>
</gene>
<organism evidence="1 2">
    <name type="scientific">Rhizobium gallicum</name>
    <dbReference type="NCBI Taxonomy" id="56730"/>
    <lineage>
        <taxon>Bacteria</taxon>
        <taxon>Pseudomonadati</taxon>
        <taxon>Pseudomonadota</taxon>
        <taxon>Alphaproteobacteria</taxon>
        <taxon>Hyphomicrobiales</taxon>
        <taxon>Rhizobiaceae</taxon>
        <taxon>Rhizobium/Agrobacterium group</taxon>
        <taxon>Rhizobium</taxon>
    </lineage>
</organism>
<evidence type="ECO:0000313" key="2">
    <source>
        <dbReference type="Proteomes" id="UP000184749"/>
    </source>
</evidence>
<reference evidence="1 2" key="1">
    <citation type="submission" date="2016-09" db="EMBL/GenBank/DDBJ databases">
        <title>The complete genome sequences of Rhizobium gallicum, symbiovars gallicum and phaseoli, symbionts associated to common bean (Phaseolus vulgaris).</title>
        <authorList>
            <person name="Bustos P."/>
            <person name="Santamaria R.I."/>
            <person name="Perez-Carrascal O.M."/>
            <person name="Juarez S."/>
            <person name="Lozano L."/>
            <person name="Martinez-Flores I."/>
            <person name="Martinez-Romero E."/>
            <person name="Cevallos M."/>
            <person name="Romero D."/>
            <person name="Davila G."/>
            <person name="Gonzalez V."/>
        </authorList>
    </citation>
    <scope>NUCLEOTIDE SEQUENCE [LARGE SCALE GENOMIC DNA]</scope>
    <source>
        <strain evidence="1 2">IE4872</strain>
        <plasmid evidence="2">prgalie4872d</plasmid>
    </source>
</reference>
<geneLocation type="plasmid" evidence="2">
    <name>prgalie4872d</name>
</geneLocation>
<name>A0A1L5NSY9_9HYPH</name>
<sequence length="50" mass="5600">MNKTSIATAPAVMKPRERGDVVARPANHWKPYPCLLTRRELEAIIAKQLG</sequence>
<proteinExistence type="predicted"/>
<keyword evidence="1" id="KW-0614">Plasmid</keyword>